<dbReference type="GeneID" id="19109264"/>
<protein>
    <recommendedName>
        <fullName evidence="4">Glycoside hydrolase family 43 protein</fullName>
    </recommendedName>
</protein>
<dbReference type="KEGG" id="bcom:BAUCODRAFT_152944"/>
<organism evidence="2 3">
    <name type="scientific">Baudoinia panamericana (strain UAMH 10762)</name>
    <name type="common">Angels' share fungus</name>
    <name type="synonym">Baudoinia compniacensis (strain UAMH 10762)</name>
    <dbReference type="NCBI Taxonomy" id="717646"/>
    <lineage>
        <taxon>Eukaryota</taxon>
        <taxon>Fungi</taxon>
        <taxon>Dikarya</taxon>
        <taxon>Ascomycota</taxon>
        <taxon>Pezizomycotina</taxon>
        <taxon>Dothideomycetes</taxon>
        <taxon>Dothideomycetidae</taxon>
        <taxon>Mycosphaerellales</taxon>
        <taxon>Teratosphaeriaceae</taxon>
        <taxon>Baudoinia</taxon>
    </lineage>
</organism>
<dbReference type="InterPro" id="IPR023296">
    <property type="entry name" value="Glyco_hydro_beta-prop_sf"/>
</dbReference>
<feature type="signal peptide" evidence="1">
    <location>
        <begin position="1"/>
        <end position="16"/>
    </location>
</feature>
<dbReference type="AlphaFoldDB" id="M2MU51"/>
<gene>
    <name evidence="2" type="ORF">BAUCODRAFT_152944</name>
</gene>
<sequence>MRLSVLLASLAAVCDAAQVKFTNNIRLLFDVDGNQIDAYGSKISNFNGVYYLYGNSFAIEGVAFGIKSYSSVDLINWKYEGFLFDPYSNTPCNDLGGCGRPHIVFNPITQLYILWANAGSSGYPVATSSTPSGPFFFLSSPAAIDPQFNGLQPADFTVEILNNTGYIVFSALNFRDPRAGSLWPPIFQTLHASQLTSNLENTTEISYPVVSVADDLIDQEAESPDIFMRNGIYYIVASNTCGYCNGSIGLVYRSASIQGPWMRQIIAGYSCNGQVEGVLPLVNPSTGQTTYIWHSTSVPGGPRVGFGGHIFQPLQFNGDGSVQDLNCAAKAQFTVDFQAGNGTVASGNATMAGQATPLSAEYDYVCDSDQFVLYQTWTAAKAGTISSVSVNIAASVQTVPLSLTVFRFDSYSDLIAPEYKYTTMGTATFNRTSLSYVFDVANVPVTSNATVQQGDLLGLAISGADFVPYCHLEYSTGTGASSSSGPTGWGHGPQGSWGGSSFSPSGTYRLFQQGVGQNSWRGLQGTISPIYERLGKSVKFFVTYA</sequence>
<dbReference type="STRING" id="717646.M2MU51"/>
<name>M2MU51_BAUPA</name>
<evidence type="ECO:0000313" key="2">
    <source>
        <dbReference type="EMBL" id="EMD00452.1"/>
    </source>
</evidence>
<dbReference type="RefSeq" id="XP_007671636.1">
    <property type="nucleotide sequence ID" value="XM_007673446.1"/>
</dbReference>
<dbReference type="PANTHER" id="PTHR22925">
    <property type="entry name" value="GLYCOSYL HYDROLASE 43 FAMILY MEMBER"/>
    <property type="match status" value="1"/>
</dbReference>
<evidence type="ECO:0008006" key="4">
    <source>
        <dbReference type="Google" id="ProtNLM"/>
    </source>
</evidence>
<evidence type="ECO:0000256" key="1">
    <source>
        <dbReference type="SAM" id="SignalP"/>
    </source>
</evidence>
<dbReference type="CDD" id="cd18824">
    <property type="entry name" value="GH43_CtGH43-like"/>
    <property type="match status" value="1"/>
</dbReference>
<dbReference type="Proteomes" id="UP000011761">
    <property type="component" value="Unassembled WGS sequence"/>
</dbReference>
<evidence type="ECO:0000313" key="3">
    <source>
        <dbReference type="Proteomes" id="UP000011761"/>
    </source>
</evidence>
<dbReference type="OrthoDB" id="9970295at2759"/>
<dbReference type="OMA" id="PYCHLEY"/>
<keyword evidence="3" id="KW-1185">Reference proteome</keyword>
<accession>M2MU51</accession>
<feature type="chain" id="PRO_5004022093" description="Glycoside hydrolase family 43 protein" evidence="1">
    <location>
        <begin position="17"/>
        <end position="545"/>
    </location>
</feature>
<dbReference type="eggNOG" id="ENOG502SMMT">
    <property type="taxonomic scope" value="Eukaryota"/>
</dbReference>
<dbReference type="Gene3D" id="2.115.10.20">
    <property type="entry name" value="Glycosyl hydrolase domain, family 43"/>
    <property type="match status" value="1"/>
</dbReference>
<reference evidence="2 3" key="1">
    <citation type="journal article" date="2012" name="PLoS Pathog.">
        <title>Diverse lifestyles and strategies of plant pathogenesis encoded in the genomes of eighteen Dothideomycetes fungi.</title>
        <authorList>
            <person name="Ohm R.A."/>
            <person name="Feau N."/>
            <person name="Henrissat B."/>
            <person name="Schoch C.L."/>
            <person name="Horwitz B.A."/>
            <person name="Barry K.W."/>
            <person name="Condon B.J."/>
            <person name="Copeland A.C."/>
            <person name="Dhillon B."/>
            <person name="Glaser F."/>
            <person name="Hesse C.N."/>
            <person name="Kosti I."/>
            <person name="LaButti K."/>
            <person name="Lindquist E.A."/>
            <person name="Lucas S."/>
            <person name="Salamov A.A."/>
            <person name="Bradshaw R.E."/>
            <person name="Ciuffetti L."/>
            <person name="Hamelin R.C."/>
            <person name="Kema G.H.J."/>
            <person name="Lawrence C."/>
            <person name="Scott J.A."/>
            <person name="Spatafora J.W."/>
            <person name="Turgeon B.G."/>
            <person name="de Wit P.J.G.M."/>
            <person name="Zhong S."/>
            <person name="Goodwin S.B."/>
            <person name="Grigoriev I.V."/>
        </authorList>
    </citation>
    <scope>NUCLEOTIDE SEQUENCE [LARGE SCALE GENOMIC DNA]</scope>
    <source>
        <strain evidence="2 3">UAMH 10762</strain>
    </source>
</reference>
<proteinExistence type="predicted"/>
<dbReference type="PANTHER" id="PTHR22925:SF3">
    <property type="entry name" value="GLYCOSYL HYDROLASE FAMILY PROTEIN 43"/>
    <property type="match status" value="1"/>
</dbReference>
<dbReference type="EMBL" id="KB445550">
    <property type="protein sequence ID" value="EMD00452.1"/>
    <property type="molecule type" value="Genomic_DNA"/>
</dbReference>
<dbReference type="SUPFAM" id="SSF75005">
    <property type="entry name" value="Arabinanase/levansucrase/invertase"/>
    <property type="match status" value="1"/>
</dbReference>
<dbReference type="HOGENOM" id="CLU_490161_0_0_1"/>
<keyword evidence="1" id="KW-0732">Signal</keyword>